<evidence type="ECO:0000313" key="14">
    <source>
        <dbReference type="Proteomes" id="UP000595610"/>
    </source>
</evidence>
<evidence type="ECO:0000256" key="8">
    <source>
        <dbReference type="ARBA" id="ARBA00022989"/>
    </source>
</evidence>
<dbReference type="PROSITE" id="PS52015">
    <property type="entry name" value="TONB_CTD"/>
    <property type="match status" value="1"/>
</dbReference>
<evidence type="ECO:0000256" key="5">
    <source>
        <dbReference type="ARBA" id="ARBA00022519"/>
    </source>
</evidence>
<keyword evidence="5" id="KW-0997">Cell inner membrane</keyword>
<gene>
    <name evidence="13" type="ORF">I6I06_22655</name>
</gene>
<dbReference type="SUPFAM" id="SSF74653">
    <property type="entry name" value="TolA/TonB C-terminal domain"/>
    <property type="match status" value="1"/>
</dbReference>
<dbReference type="EMBL" id="CP066076">
    <property type="protein sequence ID" value="QQC65621.1"/>
    <property type="molecule type" value="Genomic_DNA"/>
</dbReference>
<dbReference type="PRINTS" id="PR01217">
    <property type="entry name" value="PRICHEXTENSN"/>
</dbReference>
<evidence type="ECO:0000313" key="13">
    <source>
        <dbReference type="EMBL" id="QQC65621.1"/>
    </source>
</evidence>
<accession>A0A7T4N5G2</accession>
<dbReference type="RefSeq" id="WP_042325593.1">
    <property type="nucleotide sequence ID" value="NZ_CP066076.1"/>
</dbReference>
<dbReference type="AlphaFoldDB" id="A0A7T4N5G2"/>
<keyword evidence="7" id="KW-0653">Protein transport</keyword>
<evidence type="ECO:0000256" key="3">
    <source>
        <dbReference type="ARBA" id="ARBA00022448"/>
    </source>
</evidence>
<evidence type="ECO:0000256" key="7">
    <source>
        <dbReference type="ARBA" id="ARBA00022927"/>
    </source>
</evidence>
<dbReference type="GO" id="GO:0098797">
    <property type="term" value="C:plasma membrane protein complex"/>
    <property type="evidence" value="ECO:0007669"/>
    <property type="project" value="TreeGrafter"/>
</dbReference>
<dbReference type="Proteomes" id="UP000595610">
    <property type="component" value="Chromosome 2"/>
</dbReference>
<proteinExistence type="inferred from homology"/>
<keyword evidence="8 11" id="KW-1133">Transmembrane helix</keyword>
<comment type="similarity">
    <text evidence="2">Belongs to the TonB family.</text>
</comment>
<comment type="subcellular location">
    <subcellularLocation>
        <location evidence="1">Cell inner membrane</location>
        <topology evidence="1">Single-pass membrane protein</topology>
        <orientation evidence="1">Periplasmic side</orientation>
    </subcellularLocation>
</comment>
<dbReference type="NCBIfam" id="TIGR01352">
    <property type="entry name" value="tonB_Cterm"/>
    <property type="match status" value="1"/>
</dbReference>
<keyword evidence="3" id="KW-0813">Transport</keyword>
<evidence type="ECO:0000256" key="9">
    <source>
        <dbReference type="ARBA" id="ARBA00023136"/>
    </source>
</evidence>
<protein>
    <submittedName>
        <fullName evidence="13">TonB family protein</fullName>
    </submittedName>
</protein>
<dbReference type="KEGG" id="pgis:I6I06_22655"/>
<name>A0A7T4N5G2_9BURK</name>
<evidence type="ECO:0000256" key="1">
    <source>
        <dbReference type="ARBA" id="ARBA00004383"/>
    </source>
</evidence>
<feature type="compositionally biased region" description="Pro residues" evidence="10">
    <location>
        <begin position="83"/>
        <end position="92"/>
    </location>
</feature>
<dbReference type="GO" id="GO:0015031">
    <property type="term" value="P:protein transport"/>
    <property type="evidence" value="ECO:0007669"/>
    <property type="project" value="UniProtKB-KW"/>
</dbReference>
<keyword evidence="6 11" id="KW-0812">Transmembrane</keyword>
<dbReference type="InterPro" id="IPR051045">
    <property type="entry name" value="TonB-dependent_transducer"/>
</dbReference>
<sequence length="259" mass="26792">MLQVALANPGSRTIPALRYRRGVLVLGVVIGAHLALLGLMLSARDRTVERPIEPVVITALLLSPEPEATKPAIPAVPADVVAPTPPVTPPAARPVVRARPSPQTQPRAPRSVATPATPARPVSPAPPAPDDNPVPSPAAPMTPPATATATATPPAPAPDRATPASTAPRNVAHVDCTIPKPDYPDISKRRSESGTAIVRFVVGLTGGIDTMQLQKSSGYARLDDAALAAVHAGVCQPYRENGTVVRAAYSQSFVFGMSD</sequence>
<dbReference type="GO" id="GO:0031992">
    <property type="term" value="F:energy transducer activity"/>
    <property type="evidence" value="ECO:0007669"/>
    <property type="project" value="TreeGrafter"/>
</dbReference>
<evidence type="ECO:0000256" key="10">
    <source>
        <dbReference type="SAM" id="MobiDB-lite"/>
    </source>
</evidence>
<dbReference type="Pfam" id="PF03544">
    <property type="entry name" value="TonB_C"/>
    <property type="match status" value="1"/>
</dbReference>
<dbReference type="PANTHER" id="PTHR33446">
    <property type="entry name" value="PROTEIN TONB-RELATED"/>
    <property type="match status" value="1"/>
</dbReference>
<evidence type="ECO:0000256" key="2">
    <source>
        <dbReference type="ARBA" id="ARBA00006555"/>
    </source>
</evidence>
<feature type="transmembrane region" description="Helical" evidence="11">
    <location>
        <begin position="21"/>
        <end position="41"/>
    </location>
</feature>
<organism evidence="13 14">
    <name type="scientific">Paraburkholderia ginsengisoli</name>
    <dbReference type="NCBI Taxonomy" id="311231"/>
    <lineage>
        <taxon>Bacteria</taxon>
        <taxon>Pseudomonadati</taxon>
        <taxon>Pseudomonadota</taxon>
        <taxon>Betaproteobacteria</taxon>
        <taxon>Burkholderiales</taxon>
        <taxon>Burkholderiaceae</taxon>
        <taxon>Paraburkholderia</taxon>
    </lineage>
</organism>
<keyword evidence="4" id="KW-1003">Cell membrane</keyword>
<feature type="compositionally biased region" description="Pro residues" evidence="10">
    <location>
        <begin position="121"/>
        <end position="143"/>
    </location>
</feature>
<evidence type="ECO:0000256" key="11">
    <source>
        <dbReference type="SAM" id="Phobius"/>
    </source>
</evidence>
<feature type="region of interest" description="Disordered" evidence="10">
    <location>
        <begin position="78"/>
        <end position="188"/>
    </location>
</feature>
<feature type="domain" description="TonB C-terminal" evidence="12">
    <location>
        <begin position="168"/>
        <end position="259"/>
    </location>
</feature>
<feature type="compositionally biased region" description="Low complexity" evidence="10">
    <location>
        <begin position="144"/>
        <end position="168"/>
    </location>
</feature>
<dbReference type="Gene3D" id="3.30.1150.10">
    <property type="match status" value="1"/>
</dbReference>
<dbReference type="PANTHER" id="PTHR33446:SF2">
    <property type="entry name" value="PROTEIN TONB"/>
    <property type="match status" value="1"/>
</dbReference>
<evidence type="ECO:0000259" key="12">
    <source>
        <dbReference type="PROSITE" id="PS52015"/>
    </source>
</evidence>
<dbReference type="InterPro" id="IPR037682">
    <property type="entry name" value="TonB_C"/>
</dbReference>
<evidence type="ECO:0000256" key="6">
    <source>
        <dbReference type="ARBA" id="ARBA00022692"/>
    </source>
</evidence>
<keyword evidence="9 11" id="KW-0472">Membrane</keyword>
<evidence type="ECO:0000256" key="4">
    <source>
        <dbReference type="ARBA" id="ARBA00022475"/>
    </source>
</evidence>
<dbReference type="InterPro" id="IPR006260">
    <property type="entry name" value="TonB/TolA_C"/>
</dbReference>
<feature type="compositionally biased region" description="Low complexity" evidence="10">
    <location>
        <begin position="93"/>
        <end position="120"/>
    </location>
</feature>
<dbReference type="GO" id="GO:0055085">
    <property type="term" value="P:transmembrane transport"/>
    <property type="evidence" value="ECO:0007669"/>
    <property type="project" value="InterPro"/>
</dbReference>
<reference evidence="13 14" key="1">
    <citation type="submission" date="2020-12" db="EMBL/GenBank/DDBJ databases">
        <title>FDA dAtabase for Regulatory Grade micrObial Sequences (FDA-ARGOS): Supporting development and validation of Infectious Disease Dx tests.</title>
        <authorList>
            <person name="Nelson B."/>
            <person name="Plummer A."/>
            <person name="Tallon L."/>
            <person name="Sadzewicz L."/>
            <person name="Zhao X."/>
            <person name="Boylan J."/>
            <person name="Ott S."/>
            <person name="Bowen H."/>
            <person name="Vavikolanu K."/>
            <person name="Mehta A."/>
            <person name="Aluvathingal J."/>
            <person name="Nadendla S."/>
            <person name="Myers T."/>
            <person name="Yan Y."/>
            <person name="Sichtig H."/>
        </authorList>
    </citation>
    <scope>NUCLEOTIDE SEQUENCE [LARGE SCALE GENOMIC DNA]</scope>
    <source>
        <strain evidence="13 14">FDAARGOS_1049</strain>
    </source>
</reference>
<keyword evidence="14" id="KW-1185">Reference proteome</keyword>